<sequence length="62" mass="7142">MRRGAETCMMMPGAQKLEKYEQLSHLATAFPRTYTYLAFSTPKENQWLCCTGCYTCIKLLLV</sequence>
<name>A0A9X9QA27_GULGU</name>
<protein>
    <submittedName>
        <fullName evidence="1">Uncharacterized protein</fullName>
    </submittedName>
</protein>
<keyword evidence="2" id="KW-1185">Reference proteome</keyword>
<reference evidence="1 2" key="1">
    <citation type="submission" date="2018-10" db="EMBL/GenBank/DDBJ databases">
        <authorList>
            <person name="Ekblom R."/>
            <person name="Jareborg N."/>
        </authorList>
    </citation>
    <scope>NUCLEOTIDE SEQUENCE [LARGE SCALE GENOMIC DNA]</scope>
    <source>
        <tissue evidence="1">Muscle</tissue>
    </source>
</reference>
<organism evidence="1 2">
    <name type="scientific">Gulo gulo</name>
    <name type="common">Wolverine</name>
    <name type="synonym">Gluton</name>
    <dbReference type="NCBI Taxonomy" id="48420"/>
    <lineage>
        <taxon>Eukaryota</taxon>
        <taxon>Metazoa</taxon>
        <taxon>Chordata</taxon>
        <taxon>Craniata</taxon>
        <taxon>Vertebrata</taxon>
        <taxon>Euteleostomi</taxon>
        <taxon>Mammalia</taxon>
        <taxon>Eutheria</taxon>
        <taxon>Laurasiatheria</taxon>
        <taxon>Carnivora</taxon>
        <taxon>Caniformia</taxon>
        <taxon>Musteloidea</taxon>
        <taxon>Mustelidae</taxon>
        <taxon>Guloninae</taxon>
        <taxon>Gulo</taxon>
    </lineage>
</organism>
<evidence type="ECO:0000313" key="2">
    <source>
        <dbReference type="Proteomes" id="UP000269945"/>
    </source>
</evidence>
<comment type="caution">
    <text evidence="1">The sequence shown here is derived from an EMBL/GenBank/DDBJ whole genome shotgun (WGS) entry which is preliminary data.</text>
</comment>
<dbReference type="AlphaFoldDB" id="A0A9X9QA27"/>
<proteinExistence type="predicted"/>
<evidence type="ECO:0000313" key="1">
    <source>
        <dbReference type="EMBL" id="VCX41576.1"/>
    </source>
</evidence>
<accession>A0A9X9QA27</accession>
<dbReference type="EMBL" id="CYRY02046023">
    <property type="protein sequence ID" value="VCX41576.1"/>
    <property type="molecule type" value="Genomic_DNA"/>
</dbReference>
<gene>
    <name evidence="1" type="ORF">BN2614_LOCUS3</name>
</gene>
<dbReference type="Proteomes" id="UP000269945">
    <property type="component" value="Unassembled WGS sequence"/>
</dbReference>